<reference evidence="1 2" key="1">
    <citation type="journal article" date="2021" name="Elife">
        <title>Chloroplast acquisition without the gene transfer in kleptoplastic sea slugs, Plakobranchus ocellatus.</title>
        <authorList>
            <person name="Maeda T."/>
            <person name="Takahashi S."/>
            <person name="Yoshida T."/>
            <person name="Shimamura S."/>
            <person name="Takaki Y."/>
            <person name="Nagai Y."/>
            <person name="Toyoda A."/>
            <person name="Suzuki Y."/>
            <person name="Arimoto A."/>
            <person name="Ishii H."/>
            <person name="Satoh N."/>
            <person name="Nishiyama T."/>
            <person name="Hasebe M."/>
            <person name="Maruyama T."/>
            <person name="Minagawa J."/>
            <person name="Obokata J."/>
            <person name="Shigenobu S."/>
        </authorList>
    </citation>
    <scope>NUCLEOTIDE SEQUENCE [LARGE SCALE GENOMIC DNA]</scope>
</reference>
<gene>
    <name evidence="1" type="ORF">ElyMa_001298500</name>
</gene>
<dbReference type="EMBL" id="BMAT01002576">
    <property type="protein sequence ID" value="GFS09446.1"/>
    <property type="molecule type" value="Genomic_DNA"/>
</dbReference>
<dbReference type="Proteomes" id="UP000762676">
    <property type="component" value="Unassembled WGS sequence"/>
</dbReference>
<keyword evidence="2" id="KW-1185">Reference proteome</keyword>
<evidence type="ECO:0000313" key="2">
    <source>
        <dbReference type="Proteomes" id="UP000762676"/>
    </source>
</evidence>
<evidence type="ECO:0000313" key="1">
    <source>
        <dbReference type="EMBL" id="GFS09446.1"/>
    </source>
</evidence>
<dbReference type="AlphaFoldDB" id="A0AAV4IKR6"/>
<accession>A0AAV4IKR6</accession>
<name>A0AAV4IKR6_9GAST</name>
<organism evidence="1 2">
    <name type="scientific">Elysia marginata</name>
    <dbReference type="NCBI Taxonomy" id="1093978"/>
    <lineage>
        <taxon>Eukaryota</taxon>
        <taxon>Metazoa</taxon>
        <taxon>Spiralia</taxon>
        <taxon>Lophotrochozoa</taxon>
        <taxon>Mollusca</taxon>
        <taxon>Gastropoda</taxon>
        <taxon>Heterobranchia</taxon>
        <taxon>Euthyneura</taxon>
        <taxon>Panpulmonata</taxon>
        <taxon>Sacoglossa</taxon>
        <taxon>Placobranchoidea</taxon>
        <taxon>Plakobranchidae</taxon>
        <taxon>Elysia</taxon>
    </lineage>
</organism>
<proteinExistence type="predicted"/>
<sequence>MTGRSKKKQYLTTRLKKKARNTVSYVNKAPPTRDQGLGSGFLPLTPLILLSGITPGPARASIYTQGTENMPEALSVFLSRSVPLARTPNQSGLTPILFAICTASFHISRQTRPHNKIPNRLRGIPSRELKLIKFTP</sequence>
<protein>
    <submittedName>
        <fullName evidence="1">Uncharacterized protein</fullName>
    </submittedName>
</protein>
<comment type="caution">
    <text evidence="1">The sequence shown here is derived from an EMBL/GenBank/DDBJ whole genome shotgun (WGS) entry which is preliminary data.</text>
</comment>